<accession>A0A9P1H4A8</accession>
<evidence type="ECO:0000313" key="1">
    <source>
        <dbReference type="EMBL" id="CAI4215748.1"/>
    </source>
</evidence>
<reference evidence="1" key="1">
    <citation type="submission" date="2022-11" db="EMBL/GenBank/DDBJ databases">
        <authorList>
            <person name="Scott C."/>
            <person name="Bruce N."/>
        </authorList>
    </citation>
    <scope>NUCLEOTIDE SEQUENCE</scope>
</reference>
<name>A0A9P1H4A8_9PEZI</name>
<sequence length="9" mass="1112">MPAFQLGWY</sequence>
<proteinExistence type="predicted"/>
<dbReference type="Proteomes" id="UP000838763">
    <property type="component" value="Unassembled WGS sequence"/>
</dbReference>
<gene>
    <name evidence="1" type="ORF">PPNO1_LOCUS5454</name>
</gene>
<feature type="non-terminal residue" evidence="1">
    <location>
        <position position="9"/>
    </location>
</feature>
<evidence type="ECO:0000313" key="2">
    <source>
        <dbReference type="Proteomes" id="UP000838763"/>
    </source>
</evidence>
<keyword evidence="2" id="KW-1185">Reference proteome</keyword>
<dbReference type="EMBL" id="CALLCH030000012">
    <property type="protein sequence ID" value="CAI4215748.1"/>
    <property type="molecule type" value="Genomic_DNA"/>
</dbReference>
<protein>
    <submittedName>
        <fullName evidence="1">Uncharacterized protein</fullName>
    </submittedName>
</protein>
<comment type="caution">
    <text evidence="1">The sequence shown here is derived from an EMBL/GenBank/DDBJ whole genome shotgun (WGS) entry which is preliminary data.</text>
</comment>
<organism evidence="1 2">
    <name type="scientific">Parascedosporium putredinis</name>
    <dbReference type="NCBI Taxonomy" id="1442378"/>
    <lineage>
        <taxon>Eukaryota</taxon>
        <taxon>Fungi</taxon>
        <taxon>Dikarya</taxon>
        <taxon>Ascomycota</taxon>
        <taxon>Pezizomycotina</taxon>
        <taxon>Sordariomycetes</taxon>
        <taxon>Hypocreomycetidae</taxon>
        <taxon>Microascales</taxon>
        <taxon>Microascaceae</taxon>
        <taxon>Parascedosporium</taxon>
    </lineage>
</organism>
<dbReference type="OrthoDB" id="3550957at2759"/>